<evidence type="ECO:0000256" key="1">
    <source>
        <dbReference type="SAM" id="MobiDB-lite"/>
    </source>
</evidence>
<name>A0A9N9SG53_PHACE</name>
<evidence type="ECO:0000313" key="2">
    <source>
        <dbReference type="EMBL" id="CAG9818375.1"/>
    </source>
</evidence>
<feature type="compositionally biased region" description="Basic and acidic residues" evidence="1">
    <location>
        <begin position="48"/>
        <end position="65"/>
    </location>
</feature>
<accession>A0A9N9SG53</accession>
<dbReference type="Proteomes" id="UP001153737">
    <property type="component" value="Chromosome 17"/>
</dbReference>
<feature type="compositionally biased region" description="Polar residues" evidence="1">
    <location>
        <begin position="33"/>
        <end position="42"/>
    </location>
</feature>
<reference evidence="2" key="2">
    <citation type="submission" date="2022-10" db="EMBL/GenBank/DDBJ databases">
        <authorList>
            <consortium name="ENA_rothamsted_submissions"/>
            <consortium name="culmorum"/>
            <person name="King R."/>
        </authorList>
    </citation>
    <scope>NUCLEOTIDE SEQUENCE</scope>
</reference>
<keyword evidence="3" id="KW-1185">Reference proteome</keyword>
<feature type="compositionally biased region" description="Basic and acidic residues" evidence="1">
    <location>
        <begin position="185"/>
        <end position="200"/>
    </location>
</feature>
<evidence type="ECO:0008006" key="4">
    <source>
        <dbReference type="Google" id="ProtNLM"/>
    </source>
</evidence>
<organism evidence="2 3">
    <name type="scientific">Phaedon cochleariae</name>
    <name type="common">Mustard beetle</name>
    <dbReference type="NCBI Taxonomy" id="80249"/>
    <lineage>
        <taxon>Eukaryota</taxon>
        <taxon>Metazoa</taxon>
        <taxon>Ecdysozoa</taxon>
        <taxon>Arthropoda</taxon>
        <taxon>Hexapoda</taxon>
        <taxon>Insecta</taxon>
        <taxon>Pterygota</taxon>
        <taxon>Neoptera</taxon>
        <taxon>Endopterygota</taxon>
        <taxon>Coleoptera</taxon>
        <taxon>Polyphaga</taxon>
        <taxon>Cucujiformia</taxon>
        <taxon>Chrysomeloidea</taxon>
        <taxon>Chrysomelidae</taxon>
        <taxon>Chrysomelinae</taxon>
        <taxon>Chrysomelini</taxon>
        <taxon>Phaedon</taxon>
    </lineage>
</organism>
<feature type="compositionally biased region" description="Polar residues" evidence="1">
    <location>
        <begin position="201"/>
        <end position="217"/>
    </location>
</feature>
<feature type="compositionally biased region" description="Basic and acidic residues" evidence="1">
    <location>
        <begin position="114"/>
        <end position="130"/>
    </location>
</feature>
<feature type="compositionally biased region" description="Basic and acidic residues" evidence="1">
    <location>
        <begin position="218"/>
        <end position="230"/>
    </location>
</feature>
<dbReference type="OrthoDB" id="6367565at2759"/>
<gene>
    <name evidence="2" type="ORF">PHAECO_LOCUS5947</name>
</gene>
<dbReference type="EMBL" id="OU896723">
    <property type="protein sequence ID" value="CAG9818375.1"/>
    <property type="molecule type" value="Genomic_DNA"/>
</dbReference>
<feature type="compositionally biased region" description="Basic and acidic residues" evidence="1">
    <location>
        <begin position="76"/>
        <end position="91"/>
    </location>
</feature>
<evidence type="ECO:0000313" key="3">
    <source>
        <dbReference type="Proteomes" id="UP001153737"/>
    </source>
</evidence>
<feature type="compositionally biased region" description="Low complexity" evidence="1">
    <location>
        <begin position="101"/>
        <end position="113"/>
    </location>
</feature>
<feature type="compositionally biased region" description="Polar residues" evidence="1">
    <location>
        <begin position="131"/>
        <end position="143"/>
    </location>
</feature>
<proteinExistence type="predicted"/>
<protein>
    <recommendedName>
        <fullName evidence="4">Microtubule-associated protein Jupiter</fullName>
    </recommendedName>
</protein>
<sequence length="259" mass="28452">MGDTSNSVTEESEKNSKESITNALRPAKPSENIAISSATPLTSEEEFEKIHETVESEVNVRESKGTLEASEEEKSDEPKKHPSEPTAKDTPSKTTQSSEKLPPTNLDLPTPTSLDKKPRGGEPNHNDRLLRNQSDIFSLKEQTSVSSSIFSINGSPSRKVSRKRETVPIGGQLSEPPADKLSTVSRDKLRDRDSYNDMKRPTSSLRNPLTGTGLSSNDEYKFKSSKRKDGNPLLGLGYDPEVVPSGHRIPPGGFSHKLW</sequence>
<feature type="compositionally biased region" description="Low complexity" evidence="1">
    <location>
        <begin position="144"/>
        <end position="157"/>
    </location>
</feature>
<reference evidence="2" key="1">
    <citation type="submission" date="2022-01" db="EMBL/GenBank/DDBJ databases">
        <authorList>
            <person name="King R."/>
        </authorList>
    </citation>
    <scope>NUCLEOTIDE SEQUENCE</scope>
</reference>
<dbReference type="AlphaFoldDB" id="A0A9N9SG53"/>
<feature type="region of interest" description="Disordered" evidence="1">
    <location>
        <begin position="1"/>
        <end position="259"/>
    </location>
</feature>